<name>A0A2L2QE94_HHV6H</name>
<dbReference type="Pfam" id="PF05467">
    <property type="entry name" value="Herpes_U47"/>
    <property type="match status" value="1"/>
</dbReference>
<evidence type="ECO:0000313" key="1">
    <source>
        <dbReference type="EMBL" id="AVI09375.1"/>
    </source>
</evidence>
<organism evidence="1">
    <name type="scientific">Human herpesvirus 6B</name>
    <name type="common">HHV-6 variant B</name>
    <name type="synonym">Human B lymphotropic virus</name>
    <dbReference type="NCBI Taxonomy" id="32604"/>
    <lineage>
        <taxon>Viruses</taxon>
        <taxon>Duplodnaviria</taxon>
        <taxon>Heunggongvirae</taxon>
        <taxon>Peploviricota</taxon>
        <taxon>Herviviricetes</taxon>
        <taxon>Herpesvirales</taxon>
        <taxon>Orthoherpesviridae</taxon>
        <taxon>Betaherpesvirinae</taxon>
        <taxon>Roseolovirus</taxon>
        <taxon>Roseolovirus humanbeta6b</taxon>
    </lineage>
</organism>
<protein>
    <submittedName>
        <fullName evidence="1">Uncharacterized protein</fullName>
    </submittedName>
</protein>
<proteinExistence type="predicted"/>
<dbReference type="InterPro" id="IPR008645">
    <property type="entry name" value="Roseolovirus_U47"/>
</dbReference>
<reference evidence="1" key="1">
    <citation type="journal article" date="2018" name="J. Virol.">
        <title>Copy number heterogeneity, large origin tandem repeats, and interspecies recombination in HHV-6A and HHV-6B reference strains.</title>
        <authorList>
            <person name="Greninger A.L."/>
            <person name="Roychoudhury P."/>
            <person name="Makhsous N."/>
            <person name="Hanson D."/>
            <person name="Chase J."/>
            <person name="Krueger G."/>
            <person name="Xie H."/>
            <person name="Huang M.-L."/>
            <person name="Saunders L."/>
            <person name="Ablashi D."/>
            <person name="Koelle D.M."/>
            <person name="Cook L."/>
            <person name="Jerome K.R."/>
        </authorList>
    </citation>
    <scope>NUCLEOTIDE SEQUENCE</scope>
    <source>
        <strain evidence="1">Z29</strain>
    </source>
</reference>
<sequence length="168" mass="18686">MSASTHGEINHTEIPRMTPILNAHTWEKSTTPQWPFTAETSLTTSSKSAILTWSNLLTTPKEPLTNTSLRSTNHITTQLTTSNRTQSAKLTKAHVSSQTTNIYPQTITERSTDVKKKVPQKVGKLTKLCLETTTASPIKTHTTIQITSLPKHTQPKMQRITHTTNDTI</sequence>
<dbReference type="EMBL" id="MF994829">
    <property type="protein sequence ID" value="AVI09375.1"/>
    <property type="molecule type" value="Genomic_DNA"/>
</dbReference>
<accession>A0A2L2QE94</accession>
<organismHost>
    <name type="scientific">Homo sapiens</name>
    <name type="common">Human</name>
    <dbReference type="NCBI Taxonomy" id="9606"/>
</organismHost>